<keyword evidence="1" id="KW-1133">Transmembrane helix</keyword>
<feature type="transmembrane region" description="Helical" evidence="1">
    <location>
        <begin position="511"/>
        <end position="535"/>
    </location>
</feature>
<keyword evidence="3" id="KW-1185">Reference proteome</keyword>
<accession>A0A8H2ZVQ0</accession>
<dbReference type="AlphaFoldDB" id="A0A8H2ZVQ0"/>
<organism evidence="2 3">
    <name type="scientific">Sclerotinia trifoliorum</name>
    <dbReference type="NCBI Taxonomy" id="28548"/>
    <lineage>
        <taxon>Eukaryota</taxon>
        <taxon>Fungi</taxon>
        <taxon>Dikarya</taxon>
        <taxon>Ascomycota</taxon>
        <taxon>Pezizomycotina</taxon>
        <taxon>Leotiomycetes</taxon>
        <taxon>Helotiales</taxon>
        <taxon>Sclerotiniaceae</taxon>
        <taxon>Sclerotinia</taxon>
    </lineage>
</organism>
<protein>
    <submittedName>
        <fullName evidence="2">E49ad11d-39f0-4bc2-96b7-e2110d19a956-CDS</fullName>
    </submittedName>
</protein>
<keyword evidence="1" id="KW-0472">Membrane</keyword>
<feature type="transmembrane region" description="Helical" evidence="1">
    <location>
        <begin position="438"/>
        <end position="460"/>
    </location>
</feature>
<comment type="caution">
    <text evidence="2">The sequence shown here is derived from an EMBL/GenBank/DDBJ whole genome shotgun (WGS) entry which is preliminary data.</text>
</comment>
<feature type="transmembrane region" description="Helical" evidence="1">
    <location>
        <begin position="33"/>
        <end position="55"/>
    </location>
</feature>
<sequence>MQSLQTMAIQTWRLLRRLQQQLQQQSQNHFKNLFKAIWCLLVAFLPVLGFNNVSYQVDITPSNSQTPRIISKIPRIIFVSVAISGPLLLYVFWDIIYGAYLVFRAFIYTSSIVLWTVSRVGTCISSPSVCLWSAYMALSQSQRTLNNNNQRLLIPNLVLEMPHKIWSDELIPGMQRMIEVTDTKTSSVDGNKIVAPPLTDIITSLTRISSAIEIISDRNSVSMRDQALAYLVPKLQALQLRTFDLQKLYESYRIRWAKTLTELAMKCRNVADRVSRLEQEWELILDEVARIDNEGKGDGVPRPGSVLRRDCNDEHKPSRFAFGKAKERSKHCTFEELASMIYHQILAEHHDHAILQKSVATSSWKGSEEIITLLKNIKKKVSVMNSVAKAAKEEKTGVRDDRSERWVSERKEIWNYLGWGTWGALYSKEEKEARRKEAAMYVSIFPLSYASSFLCLFGVIQLKDVLYDEAIPECYFCIIFERYVPIVSLYRSRTFEPLTSLLYPLLSTLSFLSSSLLLFTFYFLIDVFFFFGGFFNKKKFC</sequence>
<dbReference type="EMBL" id="CAJHIA010000036">
    <property type="protein sequence ID" value="CAD6453731.1"/>
    <property type="molecule type" value="Genomic_DNA"/>
</dbReference>
<evidence type="ECO:0000313" key="2">
    <source>
        <dbReference type="EMBL" id="CAD6453731.1"/>
    </source>
</evidence>
<evidence type="ECO:0000256" key="1">
    <source>
        <dbReference type="SAM" id="Phobius"/>
    </source>
</evidence>
<feature type="transmembrane region" description="Helical" evidence="1">
    <location>
        <begin position="76"/>
        <end position="93"/>
    </location>
</feature>
<dbReference type="Proteomes" id="UP000624404">
    <property type="component" value="Unassembled WGS sequence"/>
</dbReference>
<keyword evidence="1" id="KW-0812">Transmembrane</keyword>
<proteinExistence type="predicted"/>
<name>A0A8H2ZVQ0_9HELO</name>
<dbReference type="OrthoDB" id="3551147at2759"/>
<evidence type="ECO:0000313" key="3">
    <source>
        <dbReference type="Proteomes" id="UP000624404"/>
    </source>
</evidence>
<gene>
    <name evidence="2" type="ORF">SCLTRI_LOCUS10002</name>
</gene>
<reference evidence="2" key="1">
    <citation type="submission" date="2020-10" db="EMBL/GenBank/DDBJ databases">
        <authorList>
            <person name="Kusch S."/>
        </authorList>
    </citation>
    <scope>NUCLEOTIDE SEQUENCE</scope>
    <source>
        <strain evidence="2">SwB9</strain>
    </source>
</reference>